<dbReference type="Pfam" id="PF00793">
    <property type="entry name" value="DAHP_synth_1"/>
    <property type="match status" value="1"/>
</dbReference>
<evidence type="ECO:0000256" key="7">
    <source>
        <dbReference type="ARBA" id="ARBA00049112"/>
    </source>
</evidence>
<dbReference type="HAMAP" id="MF_00056">
    <property type="entry name" value="KDO8P_synth"/>
    <property type="match status" value="1"/>
</dbReference>
<evidence type="ECO:0000256" key="3">
    <source>
        <dbReference type="ARBA" id="ARBA00004845"/>
    </source>
</evidence>
<protein>
    <recommendedName>
        <fullName evidence="8">2-dehydro-3-deoxyphosphooctonate aldolase</fullName>
        <ecNumber evidence="8">2.5.1.55</ecNumber>
    </recommendedName>
    <alternativeName>
        <fullName evidence="8">3-deoxy-D-manno-octulosonic acid 8-phosphate synthase</fullName>
    </alternativeName>
    <alternativeName>
        <fullName evidence="8">KDO-8-phosphate synthase</fullName>
        <shortName evidence="8">KDO 8-P synthase</shortName>
        <shortName evidence="8">KDOPS</shortName>
    </alternativeName>
    <alternativeName>
        <fullName evidence="8">Phospho-2-dehydro-3-deoxyoctonate aldolase</fullName>
    </alternativeName>
</protein>
<dbReference type="EMBL" id="LBNQ01000023">
    <property type="protein sequence ID" value="KKW67985.1"/>
    <property type="molecule type" value="Genomic_DNA"/>
</dbReference>
<keyword evidence="8" id="KW-0448">Lipopolysaccharide biosynthesis</keyword>
<dbReference type="GO" id="GO:0008676">
    <property type="term" value="F:3-deoxy-8-phosphooctulonate synthase activity"/>
    <property type="evidence" value="ECO:0007669"/>
    <property type="project" value="UniProtKB-UniRule"/>
</dbReference>
<dbReference type="InterPro" id="IPR006218">
    <property type="entry name" value="DAHP1/KDSA"/>
</dbReference>
<comment type="pathway">
    <text evidence="3 8">Carbohydrate biosynthesis; 3-deoxy-D-manno-octulosonate biosynthesis; 3-deoxy-D-manno-octulosonate from D-ribulose 5-phosphate: step 2/3.</text>
</comment>
<dbReference type="AlphaFoldDB" id="A0A0U1Q053"/>
<dbReference type="InterPro" id="IPR013785">
    <property type="entry name" value="Aldolase_TIM"/>
</dbReference>
<dbReference type="NCBIfam" id="TIGR01362">
    <property type="entry name" value="KDO8P_synth"/>
    <property type="match status" value="1"/>
</dbReference>
<keyword evidence="6 8" id="KW-0808">Transferase</keyword>
<reference evidence="10 11" key="1">
    <citation type="submission" date="2015-05" db="EMBL/GenBank/DDBJ databases">
        <title>Draft genome sequence of Lampropedia sp. CT6, isolated from the microbial mat of a hot water spring, located at Manikaran, India.</title>
        <authorList>
            <person name="Tripathi C."/>
            <person name="Rani P."/>
            <person name="Mahato N.K."/>
            <person name="Lal R."/>
        </authorList>
    </citation>
    <scope>NUCLEOTIDE SEQUENCE [LARGE SCALE GENOMIC DNA]</scope>
    <source>
        <strain evidence="10 11">CT6</strain>
    </source>
</reference>
<feature type="domain" description="DAHP synthetase I/KDSA" evidence="9">
    <location>
        <begin position="8"/>
        <end position="273"/>
    </location>
</feature>
<comment type="caution">
    <text evidence="10">The sequence shown here is derived from an EMBL/GenBank/DDBJ whole genome shotgun (WGS) entry which is preliminary data.</text>
</comment>
<dbReference type="Proteomes" id="UP000050580">
    <property type="component" value="Unassembled WGS sequence"/>
</dbReference>
<dbReference type="RefSeq" id="WP_046741687.1">
    <property type="nucleotide sequence ID" value="NZ_LBNQ01000023.1"/>
</dbReference>
<dbReference type="InterPro" id="IPR006269">
    <property type="entry name" value="KDO8P_synthase"/>
</dbReference>
<dbReference type="Gene3D" id="3.20.20.70">
    <property type="entry name" value="Aldolase class I"/>
    <property type="match status" value="1"/>
</dbReference>
<comment type="pathway">
    <text evidence="2">Bacterial outer membrane biogenesis; lipopolysaccharide biosynthesis.</text>
</comment>
<proteinExistence type="inferred from homology"/>
<dbReference type="PATRIC" id="fig|1610491.3.peg.1568"/>
<dbReference type="UniPathway" id="UPA00030"/>
<evidence type="ECO:0000256" key="2">
    <source>
        <dbReference type="ARBA" id="ARBA00004756"/>
    </source>
</evidence>
<evidence type="ECO:0000259" key="9">
    <source>
        <dbReference type="Pfam" id="PF00793"/>
    </source>
</evidence>
<dbReference type="SUPFAM" id="SSF51569">
    <property type="entry name" value="Aldolase"/>
    <property type="match status" value="1"/>
</dbReference>
<dbReference type="STRING" id="1610491.AAV94_07385"/>
<keyword evidence="11" id="KW-1185">Reference proteome</keyword>
<comment type="subcellular location">
    <subcellularLocation>
        <location evidence="1 8">Cytoplasm</location>
    </subcellularLocation>
</comment>
<evidence type="ECO:0000313" key="10">
    <source>
        <dbReference type="EMBL" id="KKW67985.1"/>
    </source>
</evidence>
<dbReference type="NCBIfam" id="NF003543">
    <property type="entry name" value="PRK05198.1"/>
    <property type="match status" value="1"/>
</dbReference>
<organism evidence="10 11">
    <name type="scientific">Lampropedia cohaerens</name>
    <dbReference type="NCBI Taxonomy" id="1610491"/>
    <lineage>
        <taxon>Bacteria</taxon>
        <taxon>Pseudomonadati</taxon>
        <taxon>Pseudomonadota</taxon>
        <taxon>Betaproteobacteria</taxon>
        <taxon>Burkholderiales</taxon>
        <taxon>Comamonadaceae</taxon>
        <taxon>Lampropedia</taxon>
    </lineage>
</organism>
<name>A0A0U1Q053_9BURK</name>
<gene>
    <name evidence="8" type="primary">kdsA</name>
    <name evidence="10" type="ORF">AAV94_07385</name>
</gene>
<accession>A0A0U1Q053</accession>
<evidence type="ECO:0000256" key="5">
    <source>
        <dbReference type="ARBA" id="ARBA00022490"/>
    </source>
</evidence>
<dbReference type="GO" id="GO:0019294">
    <property type="term" value="P:keto-3-deoxy-D-manno-octulosonic acid biosynthetic process"/>
    <property type="evidence" value="ECO:0007669"/>
    <property type="project" value="UniProtKB-UniRule"/>
</dbReference>
<sequence>MKLCGFDIGLQQPFFLIAGPCVVESEQLQMDVAGQLKEMTASLDIPFIFKSSYDKANRSSGSSFRGPGMEKGLEILAKVRRELQVPILTDVHTEAEVPQVAAVVDVLQTPAFLCRQTDFIRAVAQSGKPVNIKKGQFLAPHDMKNVIDKARAAAREAGLDEDRFMACERGASFGYNNLVSDMRSLAILRETGAPVVFDATHSVQLPGGQGTSSGGQREMVPVLARAAIAVGVAGVFMETHPDPAHALSDGPNAVPLKHMRALLETLVTLDQATKRSGFLEDRFEP</sequence>
<dbReference type="GO" id="GO:0005737">
    <property type="term" value="C:cytoplasm"/>
    <property type="evidence" value="ECO:0007669"/>
    <property type="project" value="UniProtKB-SubCell"/>
</dbReference>
<dbReference type="EC" id="2.5.1.55" evidence="8"/>
<dbReference type="UniPathway" id="UPA00357">
    <property type="reaction ID" value="UER00474"/>
</dbReference>
<evidence type="ECO:0000256" key="6">
    <source>
        <dbReference type="ARBA" id="ARBA00022679"/>
    </source>
</evidence>
<evidence type="ECO:0000256" key="4">
    <source>
        <dbReference type="ARBA" id="ARBA00010499"/>
    </source>
</evidence>
<comment type="catalytic activity">
    <reaction evidence="7 8">
        <text>D-arabinose 5-phosphate + phosphoenolpyruvate + H2O = 3-deoxy-alpha-D-manno-2-octulosonate-8-phosphate + phosphate</text>
        <dbReference type="Rhea" id="RHEA:14053"/>
        <dbReference type="ChEBI" id="CHEBI:15377"/>
        <dbReference type="ChEBI" id="CHEBI:43474"/>
        <dbReference type="ChEBI" id="CHEBI:57693"/>
        <dbReference type="ChEBI" id="CHEBI:58702"/>
        <dbReference type="ChEBI" id="CHEBI:85985"/>
        <dbReference type="EC" id="2.5.1.55"/>
    </reaction>
</comment>
<dbReference type="PANTHER" id="PTHR21057">
    <property type="entry name" value="PHOSPHO-2-DEHYDRO-3-DEOXYHEPTONATE ALDOLASE"/>
    <property type="match status" value="1"/>
</dbReference>
<dbReference type="OrthoDB" id="9776934at2"/>
<evidence type="ECO:0000313" key="11">
    <source>
        <dbReference type="Proteomes" id="UP000050580"/>
    </source>
</evidence>
<keyword evidence="5 8" id="KW-0963">Cytoplasm</keyword>
<evidence type="ECO:0000256" key="8">
    <source>
        <dbReference type="HAMAP-Rule" id="MF_00056"/>
    </source>
</evidence>
<comment type="similarity">
    <text evidence="4 8">Belongs to the KdsA family.</text>
</comment>
<evidence type="ECO:0000256" key="1">
    <source>
        <dbReference type="ARBA" id="ARBA00004496"/>
    </source>
</evidence>